<evidence type="ECO:0000313" key="1">
    <source>
        <dbReference type="EMBL" id="KNC26466.1"/>
    </source>
</evidence>
<comment type="caution">
    <text evidence="1">The sequence shown here is derived from an EMBL/GenBank/DDBJ whole genome shotgun (WGS) entry which is preliminary data.</text>
</comment>
<proteinExistence type="predicted"/>
<sequence length="258" mass="30668">MCVIICINDYWQHKIYYHIVPSKQNINNNYWNRIDYNLEILQKIKRTTKCPSVNKLPVLKRLKWEIDGINYYYLQKELLNFVEYRKVLSTWLQLKGVQLLWLQIVKPERDIIDWKWNRMLAVILWEKIEIEYLMSWLSTLGGAFSALGEQFSKCAEMAGKISQKQLMIGIKLGDPFLQSRCKLFYSISLIQTGRLRSAKYIIRQQYNFARSHAEVDGRLVKMCKGIWLKLQYEYGLRLKSRKKEKALQNQKTNGAGDK</sequence>
<dbReference type="OMA" id="HYYNCSP"/>
<reference evidence="1 2" key="1">
    <citation type="journal article" date="2015" name="Nat. Commun.">
        <title>Lucilia cuprina genome unlocks parasitic fly biology to underpin future interventions.</title>
        <authorList>
            <person name="Anstead C.A."/>
            <person name="Korhonen P.K."/>
            <person name="Young N.D."/>
            <person name="Hall R.S."/>
            <person name="Jex A.R."/>
            <person name="Murali S.C."/>
            <person name="Hughes D.S."/>
            <person name="Lee S.F."/>
            <person name="Perry T."/>
            <person name="Stroehlein A.J."/>
            <person name="Ansell B.R."/>
            <person name="Breugelmans B."/>
            <person name="Hofmann A."/>
            <person name="Qu J."/>
            <person name="Dugan S."/>
            <person name="Lee S.L."/>
            <person name="Chao H."/>
            <person name="Dinh H."/>
            <person name="Han Y."/>
            <person name="Doddapaneni H.V."/>
            <person name="Worley K.C."/>
            <person name="Muzny D.M."/>
            <person name="Ioannidis P."/>
            <person name="Waterhouse R.M."/>
            <person name="Zdobnov E.M."/>
            <person name="James P.J."/>
            <person name="Bagnall N.H."/>
            <person name="Kotze A.C."/>
            <person name="Gibbs R.A."/>
            <person name="Richards S."/>
            <person name="Batterham P."/>
            <person name="Gasser R.B."/>
        </authorList>
    </citation>
    <scope>NUCLEOTIDE SEQUENCE [LARGE SCALE GENOMIC DNA]</scope>
    <source>
        <strain evidence="1 2">LS</strain>
        <tissue evidence="1">Full body</tissue>
    </source>
</reference>
<name>A0A0L0C2I5_LUCCU</name>
<gene>
    <name evidence="1" type="ORF">FF38_08586</name>
</gene>
<evidence type="ECO:0000313" key="2">
    <source>
        <dbReference type="Proteomes" id="UP000037069"/>
    </source>
</evidence>
<protein>
    <submittedName>
        <fullName evidence="1">Uncharacterized protein</fullName>
    </submittedName>
</protein>
<accession>A0A0L0C2I5</accession>
<dbReference type="Proteomes" id="UP000037069">
    <property type="component" value="Unassembled WGS sequence"/>
</dbReference>
<dbReference type="Pfam" id="PF16065">
    <property type="entry name" value="DUF4807"/>
    <property type="match status" value="1"/>
</dbReference>
<dbReference type="PANTHER" id="PTHR36693:SF1">
    <property type="entry name" value="GH02722P"/>
    <property type="match status" value="1"/>
</dbReference>
<dbReference type="EMBL" id="JRES01000984">
    <property type="protein sequence ID" value="KNC26466.1"/>
    <property type="molecule type" value="Genomic_DNA"/>
</dbReference>
<organism evidence="1 2">
    <name type="scientific">Lucilia cuprina</name>
    <name type="common">Green bottle fly</name>
    <name type="synonym">Australian sheep blowfly</name>
    <dbReference type="NCBI Taxonomy" id="7375"/>
    <lineage>
        <taxon>Eukaryota</taxon>
        <taxon>Metazoa</taxon>
        <taxon>Ecdysozoa</taxon>
        <taxon>Arthropoda</taxon>
        <taxon>Hexapoda</taxon>
        <taxon>Insecta</taxon>
        <taxon>Pterygota</taxon>
        <taxon>Neoptera</taxon>
        <taxon>Endopterygota</taxon>
        <taxon>Diptera</taxon>
        <taxon>Brachycera</taxon>
        <taxon>Muscomorpha</taxon>
        <taxon>Oestroidea</taxon>
        <taxon>Calliphoridae</taxon>
        <taxon>Luciliinae</taxon>
        <taxon>Lucilia</taxon>
    </lineage>
</organism>
<dbReference type="STRING" id="7375.A0A0L0C2I5"/>
<dbReference type="PANTHER" id="PTHR36693">
    <property type="entry name" value="GH02722P"/>
    <property type="match status" value="1"/>
</dbReference>
<dbReference type="InterPro" id="IPR032072">
    <property type="entry name" value="DUF4807"/>
</dbReference>
<dbReference type="AlphaFoldDB" id="A0A0L0C2I5"/>
<dbReference type="OrthoDB" id="121932at2759"/>
<keyword evidence="2" id="KW-1185">Reference proteome</keyword>